<dbReference type="EMBL" id="APHR01000062">
    <property type="protein sequence ID" value="EMR12261.1"/>
    <property type="molecule type" value="Genomic_DNA"/>
</dbReference>
<evidence type="ECO:0000313" key="1">
    <source>
        <dbReference type="EMBL" id="EMR12261.1"/>
    </source>
</evidence>
<comment type="caution">
    <text evidence="1">The sequence shown here is derived from an EMBL/GenBank/DDBJ whole genome shotgun (WGS) entry which is preliminary data.</text>
</comment>
<organism evidence="1 2">
    <name type="scientific">Methylophaga lonarensis MPL</name>
    <dbReference type="NCBI Taxonomy" id="1286106"/>
    <lineage>
        <taxon>Bacteria</taxon>
        <taxon>Pseudomonadati</taxon>
        <taxon>Pseudomonadota</taxon>
        <taxon>Gammaproteobacteria</taxon>
        <taxon>Thiotrichales</taxon>
        <taxon>Piscirickettsiaceae</taxon>
        <taxon>Methylophaga</taxon>
    </lineage>
</organism>
<dbReference type="STRING" id="1286106.MPL1_11098"/>
<reference evidence="1 2" key="1">
    <citation type="journal article" date="2013" name="Genome Announc.">
        <title>Draft Genome Sequence of Methylophaga lonarensis MPLT, a Haloalkaliphilic (Non-Methane-Utilizing) Methylotroph.</title>
        <authorList>
            <person name="Shetty S.A."/>
            <person name="Marathe N.P."/>
            <person name="Munot H."/>
            <person name="Antony C.P."/>
            <person name="Dhotre D.P."/>
            <person name="Murrell J.C."/>
            <person name="Shouche Y.S."/>
        </authorList>
    </citation>
    <scope>NUCLEOTIDE SEQUENCE [LARGE SCALE GENOMIC DNA]</scope>
    <source>
        <strain evidence="1 2">MPL</strain>
    </source>
</reference>
<name>M7NYJ9_9GAMM</name>
<proteinExistence type="predicted"/>
<dbReference type="PATRIC" id="fig|1286106.3.peg.2219"/>
<evidence type="ECO:0000313" key="2">
    <source>
        <dbReference type="Proteomes" id="UP000012019"/>
    </source>
</evidence>
<dbReference type="Proteomes" id="UP000012019">
    <property type="component" value="Unassembled WGS sequence"/>
</dbReference>
<protein>
    <submittedName>
        <fullName evidence="1">Uncharacterized protein</fullName>
    </submittedName>
</protein>
<dbReference type="AlphaFoldDB" id="M7NYJ9"/>
<gene>
    <name evidence="1" type="ORF">MPL1_11098</name>
</gene>
<keyword evidence="2" id="KW-1185">Reference proteome</keyword>
<accession>M7NYJ9</accession>
<sequence length="104" mass="11860">MAPFISVVDMISSPSGKGLSVLVMGKFFFMFRDSAITQNISKLYAMHDLQCMRVILSDDKKHLLSFLRWASLEVTSNIAHYKVLSDEKILLISTLPIQNRYFLS</sequence>